<feature type="domain" description="Alpha-D-phosphohexomutase alpha/beta/alpha" evidence="10">
    <location>
        <begin position="166"/>
        <end position="262"/>
    </location>
</feature>
<dbReference type="SUPFAM" id="SSF55957">
    <property type="entry name" value="Phosphoglucomutase, C-terminal domain"/>
    <property type="match status" value="1"/>
</dbReference>
<dbReference type="SUPFAM" id="SSF53738">
    <property type="entry name" value="Phosphoglucomutase, first 3 domains"/>
    <property type="match status" value="3"/>
</dbReference>
<evidence type="ECO:0000256" key="1">
    <source>
        <dbReference type="ARBA" id="ARBA00001946"/>
    </source>
</evidence>
<dbReference type="InterPro" id="IPR036900">
    <property type="entry name" value="A-D-PHexomutase_C_sf"/>
</dbReference>
<sequence length="470" mass="50018">MPVQLPLFTISGLRGIVGEDLFPETVARVAAAFGSTVGQGPVVLGRDTRLSSEALYSAAAAGLTSAGCETVLLGICPTPTVVHHVRTTRTAGGIVITASHNPENWNGMKFVSRDALFIAGPEIAALKKLANAGFTRPDATQLKPYRTDTHAVVIHINAISGSELFDGVREKLTGRKLKVGIDAVNGAASVAAARLVSAFGAEPVELFCRTDPDSARRGFPRRPEPTAENLGELCRLVRESKLDLGMAFDPDGDRFSCVDETGTALGEEATICLACQFVLRRRKGPVVVNLSTTRAVEDVCWQFNVPVERTAVGEVAVVEKMRKINAVVGGEGNGGVIVPELNTTRDGLVAAAAVFGLLAETGKKLSEIRAGLPEYHMARARLEIDRKTFESGLDRLAAGFGDTRQKRTDGLRLEGADWWLHVRPSNTEPMVRVVAEAKAAEQAAALVERVKAVFGSEPVPADRPAAARDA</sequence>
<dbReference type="PANTHER" id="PTHR43771">
    <property type="entry name" value="PHOSPHOMANNOMUTASE"/>
    <property type="match status" value="1"/>
</dbReference>
<protein>
    <submittedName>
        <fullName evidence="12">Phosphoglucosamine mutase</fullName>
        <ecNumber evidence="12">5.4.2.10</ecNumber>
    </submittedName>
</protein>
<dbReference type="Pfam" id="PF02878">
    <property type="entry name" value="PGM_PMM_I"/>
    <property type="match status" value="1"/>
</dbReference>
<dbReference type="InterPro" id="IPR005843">
    <property type="entry name" value="A-D-PHexomutase_C"/>
</dbReference>
<keyword evidence="3" id="KW-0597">Phosphoprotein</keyword>
<dbReference type="PROSITE" id="PS00710">
    <property type="entry name" value="PGM_PMM"/>
    <property type="match status" value="1"/>
</dbReference>
<dbReference type="InterPro" id="IPR024086">
    <property type="entry name" value="GlmM_arc-type"/>
</dbReference>
<dbReference type="PRINTS" id="PR00509">
    <property type="entry name" value="PGMPMM"/>
</dbReference>
<feature type="domain" description="Alpha-D-phosphohexomutase C-terminal" evidence="8">
    <location>
        <begin position="404"/>
        <end position="451"/>
    </location>
</feature>
<feature type="domain" description="Alpha-D-phosphohexomutase alpha/beta/alpha" evidence="11">
    <location>
        <begin position="270"/>
        <end position="372"/>
    </location>
</feature>
<evidence type="ECO:0000256" key="2">
    <source>
        <dbReference type="ARBA" id="ARBA00010231"/>
    </source>
</evidence>
<evidence type="ECO:0000259" key="8">
    <source>
        <dbReference type="Pfam" id="PF00408"/>
    </source>
</evidence>
<evidence type="ECO:0000256" key="4">
    <source>
        <dbReference type="ARBA" id="ARBA00022723"/>
    </source>
</evidence>
<dbReference type="NCBIfam" id="TIGR03990">
    <property type="entry name" value="Arch_GlmM"/>
    <property type="match status" value="1"/>
</dbReference>
<dbReference type="InterPro" id="IPR005846">
    <property type="entry name" value="A-D-PHexomutase_a/b/a-III"/>
</dbReference>
<dbReference type="InterPro" id="IPR016066">
    <property type="entry name" value="A-D-PHexomutase_CS"/>
</dbReference>
<evidence type="ECO:0000259" key="9">
    <source>
        <dbReference type="Pfam" id="PF02878"/>
    </source>
</evidence>
<reference evidence="12" key="1">
    <citation type="journal article" date="2020" name="mSystems">
        <title>Genome- and Community-Level Interaction Insights into Carbon Utilization and Element Cycling Functions of Hydrothermarchaeota in Hydrothermal Sediment.</title>
        <authorList>
            <person name="Zhou Z."/>
            <person name="Liu Y."/>
            <person name="Xu W."/>
            <person name="Pan J."/>
            <person name="Luo Z.H."/>
            <person name="Li M."/>
        </authorList>
    </citation>
    <scope>NUCLEOTIDE SEQUENCE [LARGE SCALE GENOMIC DNA]</scope>
    <source>
        <strain evidence="12">SpSt-488</strain>
    </source>
</reference>
<dbReference type="Gene3D" id="3.30.310.50">
    <property type="entry name" value="Alpha-D-phosphohexomutase, C-terminal domain"/>
    <property type="match status" value="1"/>
</dbReference>
<dbReference type="EMBL" id="DSUT01000130">
    <property type="protein sequence ID" value="HGK28538.1"/>
    <property type="molecule type" value="Genomic_DNA"/>
</dbReference>
<dbReference type="InterPro" id="IPR016055">
    <property type="entry name" value="A-D-PHexomutase_a/b/a-I/II/III"/>
</dbReference>
<dbReference type="Pfam" id="PF02879">
    <property type="entry name" value="PGM_PMM_II"/>
    <property type="match status" value="1"/>
</dbReference>
<dbReference type="GO" id="GO:0005975">
    <property type="term" value="P:carbohydrate metabolic process"/>
    <property type="evidence" value="ECO:0007669"/>
    <property type="project" value="InterPro"/>
</dbReference>
<proteinExistence type="inferred from homology"/>
<dbReference type="AlphaFoldDB" id="A0A7C4GGY6"/>
<name>A0A7C4GGY6_UNCW3</name>
<evidence type="ECO:0000256" key="6">
    <source>
        <dbReference type="ARBA" id="ARBA00023235"/>
    </source>
</evidence>
<dbReference type="GO" id="GO:0000287">
    <property type="term" value="F:magnesium ion binding"/>
    <property type="evidence" value="ECO:0007669"/>
    <property type="project" value="InterPro"/>
</dbReference>
<keyword evidence="6 12" id="KW-0413">Isomerase</keyword>
<evidence type="ECO:0000259" key="11">
    <source>
        <dbReference type="Pfam" id="PF02880"/>
    </source>
</evidence>
<dbReference type="Pfam" id="PF02880">
    <property type="entry name" value="PGM_PMM_III"/>
    <property type="match status" value="1"/>
</dbReference>
<comment type="similarity">
    <text evidence="2 7">Belongs to the phosphohexose mutase family.</text>
</comment>
<dbReference type="InterPro" id="IPR005844">
    <property type="entry name" value="A-D-PHexomutase_a/b/a-I"/>
</dbReference>
<gene>
    <name evidence="12" type="primary">glmM</name>
    <name evidence="12" type="ORF">ENS41_06235</name>
</gene>
<evidence type="ECO:0000256" key="5">
    <source>
        <dbReference type="ARBA" id="ARBA00022842"/>
    </source>
</evidence>
<evidence type="ECO:0000313" key="12">
    <source>
        <dbReference type="EMBL" id="HGK28538.1"/>
    </source>
</evidence>
<keyword evidence="4 7" id="KW-0479">Metal-binding</keyword>
<keyword evidence="5 7" id="KW-0460">Magnesium</keyword>
<evidence type="ECO:0000256" key="7">
    <source>
        <dbReference type="RuleBase" id="RU004326"/>
    </source>
</evidence>
<dbReference type="Pfam" id="PF00408">
    <property type="entry name" value="PGM_PMM_IV"/>
    <property type="match status" value="1"/>
</dbReference>
<evidence type="ECO:0000259" key="10">
    <source>
        <dbReference type="Pfam" id="PF02879"/>
    </source>
</evidence>
<dbReference type="InterPro" id="IPR005841">
    <property type="entry name" value="Alpha-D-phosphohexomutase_SF"/>
</dbReference>
<organism evidence="12">
    <name type="scientific">candidate division WOR-3 bacterium</name>
    <dbReference type="NCBI Taxonomy" id="2052148"/>
    <lineage>
        <taxon>Bacteria</taxon>
        <taxon>Bacteria division WOR-3</taxon>
    </lineage>
</organism>
<dbReference type="Gene3D" id="3.40.120.10">
    <property type="entry name" value="Alpha-D-Glucose-1,6-Bisphosphate, subunit A, domain 3"/>
    <property type="match status" value="3"/>
</dbReference>
<dbReference type="GO" id="GO:0008966">
    <property type="term" value="F:phosphoglucosamine mutase activity"/>
    <property type="evidence" value="ECO:0007669"/>
    <property type="project" value="UniProtKB-EC"/>
</dbReference>
<evidence type="ECO:0000256" key="3">
    <source>
        <dbReference type="ARBA" id="ARBA00022553"/>
    </source>
</evidence>
<dbReference type="InterPro" id="IPR005845">
    <property type="entry name" value="A-D-PHexomutase_a/b/a-II"/>
</dbReference>
<accession>A0A7C4GGY6</accession>
<comment type="caution">
    <text evidence="12">The sequence shown here is derived from an EMBL/GenBank/DDBJ whole genome shotgun (WGS) entry which is preliminary data.</text>
</comment>
<comment type="cofactor">
    <cofactor evidence="1">
        <name>Mg(2+)</name>
        <dbReference type="ChEBI" id="CHEBI:18420"/>
    </cofactor>
</comment>
<dbReference type="PANTHER" id="PTHR43771:SF1">
    <property type="entry name" value="PHOSPHOMANNOMUTASE"/>
    <property type="match status" value="1"/>
</dbReference>
<feature type="domain" description="Alpha-D-phosphohexomutase alpha/beta/alpha" evidence="9">
    <location>
        <begin position="8"/>
        <end position="131"/>
    </location>
</feature>
<dbReference type="EC" id="5.4.2.10" evidence="12"/>